<feature type="domain" description="CAAX prenyl protease 2/Lysostaphin resistance protein A-like" evidence="3">
    <location>
        <begin position="191"/>
        <end position="294"/>
    </location>
</feature>
<dbReference type="GO" id="GO:0006508">
    <property type="term" value="P:proteolysis"/>
    <property type="evidence" value="ECO:0007669"/>
    <property type="project" value="UniProtKB-KW"/>
</dbReference>
<comment type="caution">
    <text evidence="4">The sequence shown here is derived from an EMBL/GenBank/DDBJ whole genome shotgun (WGS) entry which is preliminary data.</text>
</comment>
<evidence type="ECO:0000259" key="3">
    <source>
        <dbReference type="Pfam" id="PF02517"/>
    </source>
</evidence>
<dbReference type="GO" id="GO:0008237">
    <property type="term" value="F:metallopeptidase activity"/>
    <property type="evidence" value="ECO:0007669"/>
    <property type="project" value="UniProtKB-KW"/>
</dbReference>
<protein>
    <submittedName>
        <fullName evidence="4">CPBP family intramembrane metalloprotease</fullName>
    </submittedName>
</protein>
<feature type="transmembrane region" description="Helical" evidence="2">
    <location>
        <begin position="281"/>
        <end position="301"/>
    </location>
</feature>
<organism evidence="4 5">
    <name type="scientific">Dyella solisilvae</name>
    <dbReference type="NCBI Taxonomy" id="1920168"/>
    <lineage>
        <taxon>Bacteria</taxon>
        <taxon>Pseudomonadati</taxon>
        <taxon>Pseudomonadota</taxon>
        <taxon>Gammaproteobacteria</taxon>
        <taxon>Lysobacterales</taxon>
        <taxon>Rhodanobacteraceae</taxon>
        <taxon>Dyella</taxon>
    </lineage>
</organism>
<dbReference type="PANTHER" id="PTHR35797">
    <property type="entry name" value="PROTEASE-RELATED"/>
    <property type="match status" value="1"/>
</dbReference>
<feature type="transmembrane region" description="Helical" evidence="2">
    <location>
        <begin position="78"/>
        <end position="96"/>
    </location>
</feature>
<dbReference type="AlphaFoldDB" id="A0A370K5J8"/>
<keyword evidence="4" id="KW-0378">Hydrolase</keyword>
<reference evidence="4 5" key="1">
    <citation type="submission" date="2018-07" db="EMBL/GenBank/DDBJ databases">
        <title>Dyella solisilvae sp. nov., isolated from the pine and broad-leaved mixed forest soil.</title>
        <authorList>
            <person name="Gao Z."/>
            <person name="Qiu L."/>
        </authorList>
    </citation>
    <scope>NUCLEOTIDE SEQUENCE [LARGE SCALE GENOMIC DNA]</scope>
    <source>
        <strain evidence="4 5">DHG54</strain>
    </source>
</reference>
<dbReference type="EMBL" id="QQSY01000003">
    <property type="protein sequence ID" value="RDI97922.1"/>
    <property type="molecule type" value="Genomic_DNA"/>
</dbReference>
<proteinExistence type="predicted"/>
<feature type="transmembrane region" description="Helical" evidence="2">
    <location>
        <begin position="190"/>
        <end position="208"/>
    </location>
</feature>
<feature type="transmembrane region" description="Helical" evidence="2">
    <location>
        <begin position="229"/>
        <end position="247"/>
    </location>
</feature>
<evidence type="ECO:0000313" key="4">
    <source>
        <dbReference type="EMBL" id="RDI97922.1"/>
    </source>
</evidence>
<keyword evidence="4" id="KW-0482">Metalloprotease</keyword>
<keyword evidence="4" id="KW-0645">Protease</keyword>
<evidence type="ECO:0000256" key="1">
    <source>
        <dbReference type="SAM" id="MobiDB-lite"/>
    </source>
</evidence>
<keyword evidence="2" id="KW-0812">Transmembrane</keyword>
<keyword evidence="2" id="KW-1133">Transmembrane helix</keyword>
<dbReference type="PANTHER" id="PTHR35797:SF1">
    <property type="entry name" value="PROTEASE"/>
    <property type="match status" value="1"/>
</dbReference>
<dbReference type="Pfam" id="PF02517">
    <property type="entry name" value="Rce1-like"/>
    <property type="match status" value="1"/>
</dbReference>
<feature type="transmembrane region" description="Helical" evidence="2">
    <location>
        <begin position="116"/>
        <end position="135"/>
    </location>
</feature>
<dbReference type="Proteomes" id="UP000254711">
    <property type="component" value="Unassembled WGS sequence"/>
</dbReference>
<keyword evidence="5" id="KW-1185">Reference proteome</keyword>
<gene>
    <name evidence="4" type="ORF">DVT68_12550</name>
</gene>
<evidence type="ECO:0000313" key="5">
    <source>
        <dbReference type="Proteomes" id="UP000254711"/>
    </source>
</evidence>
<keyword evidence="2" id="KW-0472">Membrane</keyword>
<dbReference type="InterPro" id="IPR042150">
    <property type="entry name" value="MmRce1-like"/>
</dbReference>
<sequence>MARSRCRRASWTPGRRSSANSIRAFWRRSRKAACKRQAKPSRGGDEGASLRARVPAPSGDCERRYTAMSQLLPSSRRALLYLVTAFAITWVAWWSLVALSQAGLTRYGQWPFMSLYVIGGLGPTIAAYVAVCLTRSSDVLREFNRRVLNWRVGPPWYLFALGLPIILGFVALGVAVALRPSVMEAIAIRPWYVFPLLLAMTIIGGGLEEFGWRGILQEEWGPVIGPARAALLIGPIWAVWHLPLFWMPGVSQYHGQFAPFLLGVMGNALLFGWLYSGTRSILLCVLMHAATNAVTMLGVAVPTGVGLSLIGPGVSLAVGALLFLARGRHSHADVDHRSTL</sequence>
<dbReference type="InterPro" id="IPR003675">
    <property type="entry name" value="Rce1/LyrA-like_dom"/>
</dbReference>
<name>A0A370K5J8_9GAMM</name>
<dbReference type="GO" id="GO:0080120">
    <property type="term" value="P:CAAX-box protein maturation"/>
    <property type="evidence" value="ECO:0007669"/>
    <property type="project" value="UniProtKB-ARBA"/>
</dbReference>
<evidence type="ECO:0000256" key="2">
    <source>
        <dbReference type="SAM" id="Phobius"/>
    </source>
</evidence>
<dbReference type="GO" id="GO:0004175">
    <property type="term" value="F:endopeptidase activity"/>
    <property type="evidence" value="ECO:0007669"/>
    <property type="project" value="UniProtKB-ARBA"/>
</dbReference>
<feature type="region of interest" description="Disordered" evidence="1">
    <location>
        <begin position="36"/>
        <end position="57"/>
    </location>
</feature>
<accession>A0A370K5J8</accession>
<feature type="transmembrane region" description="Helical" evidence="2">
    <location>
        <begin position="307"/>
        <end position="325"/>
    </location>
</feature>
<feature type="transmembrane region" description="Helical" evidence="2">
    <location>
        <begin position="156"/>
        <end position="178"/>
    </location>
</feature>
<feature type="transmembrane region" description="Helical" evidence="2">
    <location>
        <begin position="253"/>
        <end position="274"/>
    </location>
</feature>